<keyword evidence="1" id="KW-0460">Magnesium</keyword>
<accession>A0A482PUD3</accession>
<dbReference type="PANTHER" id="PTHR43777:SF1">
    <property type="entry name" value="MOLYBDENUM COFACTOR CYTIDYLYLTRANSFERASE"/>
    <property type="match status" value="1"/>
</dbReference>
<reference evidence="3" key="1">
    <citation type="submission" date="2019-03" db="EMBL/GenBank/DDBJ databases">
        <title>Complete genome sequence of enteropathogenic Citrobacter rodentium strain DBS100.</title>
        <authorList>
            <person name="Popov G."/>
            <person name="Fiebig A."/>
            <person name="Shideler S."/>
            <person name="Coombes B."/>
            <person name="Savchenko A."/>
        </authorList>
    </citation>
    <scope>NUCLEOTIDE SEQUENCE</scope>
    <source>
        <strain evidence="3">DBS100</strain>
    </source>
</reference>
<dbReference type="Pfam" id="PF12804">
    <property type="entry name" value="NTP_transf_3"/>
    <property type="match status" value="1"/>
</dbReference>
<dbReference type="RefSeq" id="WP_012904741.1">
    <property type="nucleotide sequence ID" value="NZ_CAJTBI010000013.1"/>
</dbReference>
<dbReference type="SUPFAM" id="SSF53448">
    <property type="entry name" value="Nucleotide-diphospho-sugar transferases"/>
    <property type="match status" value="1"/>
</dbReference>
<dbReference type="InterPro" id="IPR029044">
    <property type="entry name" value="Nucleotide-diphossugar_trans"/>
</dbReference>
<dbReference type="InterPro" id="IPR025877">
    <property type="entry name" value="MobA-like_NTP_Trfase"/>
</dbReference>
<proteinExistence type="predicted"/>
<dbReference type="AlphaFoldDB" id="A0A482PUD3"/>
<gene>
    <name evidence="3" type="ORF">E2R62_24185</name>
</gene>
<feature type="domain" description="MobA-like NTP transferase" evidence="2">
    <location>
        <begin position="6"/>
        <end position="145"/>
    </location>
</feature>
<keyword evidence="3" id="KW-0808">Transferase</keyword>
<dbReference type="GO" id="GO:0016779">
    <property type="term" value="F:nucleotidyltransferase activity"/>
    <property type="evidence" value="ECO:0007669"/>
    <property type="project" value="UniProtKB-ARBA"/>
</dbReference>
<organism evidence="3">
    <name type="scientific">Citrobacter rodentium</name>
    <dbReference type="NCBI Taxonomy" id="67825"/>
    <lineage>
        <taxon>Bacteria</taxon>
        <taxon>Pseudomonadati</taxon>
        <taxon>Pseudomonadota</taxon>
        <taxon>Gammaproteobacteria</taxon>
        <taxon>Enterobacterales</taxon>
        <taxon>Enterobacteriaceae</taxon>
        <taxon>Citrobacter</taxon>
    </lineage>
</organism>
<dbReference type="PANTHER" id="PTHR43777">
    <property type="entry name" value="MOLYBDENUM COFACTOR CYTIDYLYLTRANSFERASE"/>
    <property type="match status" value="1"/>
</dbReference>
<evidence type="ECO:0000256" key="1">
    <source>
        <dbReference type="ARBA" id="ARBA00022842"/>
    </source>
</evidence>
<protein>
    <submittedName>
        <fullName evidence="3">Nucleotidyltransferase family protein</fullName>
    </submittedName>
</protein>
<sequence>MNPPVVIILAAGKGERFLASGATTHKLDTPLGAYSVLEHVIRAVAEAGLRGHLVRPAGGTRGMGESVSLGVRATADADGWLILPGDLPLIRPASLRAVAQALCQKSVVLPRYRQLSGHPVGFSRRWFPLLAALDGDVGARTVVKAARACGEVLDLALADPGVTHDIDTVADLLAASRLHDAAAPCRMRR</sequence>
<evidence type="ECO:0000313" key="3">
    <source>
        <dbReference type="EMBL" id="QBY31609.1"/>
    </source>
</evidence>
<dbReference type="OMA" id="GLPWHLE"/>
<name>A0A482PUD3_CITRO</name>
<evidence type="ECO:0000259" key="2">
    <source>
        <dbReference type="Pfam" id="PF12804"/>
    </source>
</evidence>
<dbReference type="Gene3D" id="3.90.550.10">
    <property type="entry name" value="Spore Coat Polysaccharide Biosynthesis Protein SpsA, Chain A"/>
    <property type="match status" value="2"/>
</dbReference>
<dbReference type="EMBL" id="CP038008">
    <property type="protein sequence ID" value="QBY31609.1"/>
    <property type="molecule type" value="Genomic_DNA"/>
</dbReference>